<dbReference type="Proteomes" id="UP000193427">
    <property type="component" value="Chromosome"/>
</dbReference>
<reference evidence="1 2" key="1">
    <citation type="submission" date="2016-04" db="EMBL/GenBank/DDBJ databases">
        <title>Complete genome sequence of natural rubber-degrading, novel Gram-negative bacterium, Rhizobacter gummiphilus strain NS21.</title>
        <authorList>
            <person name="Tabata M."/>
            <person name="Kasai D."/>
            <person name="Fukuda M."/>
        </authorList>
    </citation>
    <scope>NUCLEOTIDE SEQUENCE [LARGE SCALE GENOMIC DNA]</scope>
    <source>
        <strain evidence="1 2">NS21</strain>
    </source>
</reference>
<dbReference type="CDD" id="cd14727">
    <property type="entry name" value="ChanN-like"/>
    <property type="match status" value="1"/>
</dbReference>
<dbReference type="EMBL" id="CP015118">
    <property type="protein sequence ID" value="ARN22035.1"/>
    <property type="molecule type" value="Genomic_DNA"/>
</dbReference>
<dbReference type="SUPFAM" id="SSF159501">
    <property type="entry name" value="EreA/ChaN-like"/>
    <property type="match status" value="1"/>
</dbReference>
<evidence type="ECO:0000313" key="1">
    <source>
        <dbReference type="EMBL" id="ARN22035.1"/>
    </source>
</evidence>
<proteinExistence type="predicted"/>
<dbReference type="Gene3D" id="1.10.8.760">
    <property type="entry name" value="Haem-binding uptake, Tiki superfamily, ChaN, domain 2"/>
    <property type="match status" value="1"/>
</dbReference>
<name>A0A1W6LCQ3_9BURK</name>
<dbReference type="STRING" id="946333.A4W93_20210"/>
<protein>
    <submittedName>
        <fullName evidence="1">Uncharacterized protein</fullName>
    </submittedName>
</protein>
<keyword evidence="2" id="KW-1185">Reference proteome</keyword>
<dbReference type="Pfam" id="PF04187">
    <property type="entry name" value="Cofac_haem_bdg"/>
    <property type="match status" value="1"/>
</dbReference>
<sequence length="263" mass="27802">MRCSAAVLLAGLLGACASTTTPTAPPPRVLVFGEQHDQVDQQRQVAEAVATLAARGHLRAVVLEMADRGVDTRAVPRGADDAAAREALGWQQERGWPWVQYGPVVMAAVRAGVPVWGGNLPRAEMRAAMTNTSLDAAVTPEIADKLTAAIRDGHCGLLSEDMAPGMRRVQIARDRSMAGVVRDRLAEGQGGVVLLTGAQHASRDRGVPWQLVKPDVVSATAIRVVLFEPGSDGLVADERRVAAVTQSPDRCEALKAKMGTPAK</sequence>
<dbReference type="AlphaFoldDB" id="A0A1W6LCQ3"/>
<gene>
    <name evidence="1" type="ORF">A4W93_20210</name>
</gene>
<accession>A0A1W6LCQ3</accession>
<dbReference type="RefSeq" id="WP_157782203.1">
    <property type="nucleotide sequence ID" value="NZ_BSPR01000006.1"/>
</dbReference>
<dbReference type="PROSITE" id="PS51257">
    <property type="entry name" value="PROKAR_LIPOPROTEIN"/>
    <property type="match status" value="1"/>
</dbReference>
<organism evidence="1 2">
    <name type="scientific">Piscinibacter gummiphilus</name>
    <dbReference type="NCBI Taxonomy" id="946333"/>
    <lineage>
        <taxon>Bacteria</taxon>
        <taxon>Pseudomonadati</taxon>
        <taxon>Pseudomonadota</taxon>
        <taxon>Betaproteobacteria</taxon>
        <taxon>Burkholderiales</taxon>
        <taxon>Sphaerotilaceae</taxon>
        <taxon>Piscinibacter</taxon>
    </lineage>
</organism>
<evidence type="ECO:0000313" key="2">
    <source>
        <dbReference type="Proteomes" id="UP000193427"/>
    </source>
</evidence>
<dbReference type="KEGG" id="rgu:A4W93_20210"/>
<dbReference type="OrthoDB" id="9795827at2"/>
<dbReference type="InterPro" id="IPR007314">
    <property type="entry name" value="Cofac_haem-bd_dom"/>
</dbReference>
<dbReference type="Gene3D" id="3.40.50.11550">
    <property type="match status" value="1"/>
</dbReference>